<dbReference type="GO" id="GO:0000139">
    <property type="term" value="C:Golgi membrane"/>
    <property type="evidence" value="ECO:0007669"/>
    <property type="project" value="UniProtKB-SubCell"/>
</dbReference>
<feature type="coiled-coil region" evidence="7">
    <location>
        <begin position="379"/>
        <end position="487"/>
    </location>
</feature>
<dbReference type="Pfam" id="PF09787">
    <property type="entry name" value="Golgin_A5"/>
    <property type="match status" value="1"/>
</dbReference>
<dbReference type="GO" id="GO:0031985">
    <property type="term" value="C:Golgi cisterna"/>
    <property type="evidence" value="ECO:0007669"/>
    <property type="project" value="TreeGrafter"/>
</dbReference>
<evidence type="ECO:0000256" key="8">
    <source>
        <dbReference type="SAM" id="MobiDB-lite"/>
    </source>
</evidence>
<dbReference type="GO" id="GO:0000301">
    <property type="term" value="P:retrograde transport, vesicle recycling within Golgi"/>
    <property type="evidence" value="ECO:0007669"/>
    <property type="project" value="TreeGrafter"/>
</dbReference>
<keyword evidence="11" id="KW-1185">Reference proteome</keyword>
<feature type="compositionally biased region" description="Polar residues" evidence="8">
    <location>
        <begin position="239"/>
        <end position="249"/>
    </location>
</feature>
<feature type="coiled-coil region" evidence="7">
    <location>
        <begin position="706"/>
        <end position="740"/>
    </location>
</feature>
<evidence type="ECO:0000313" key="10">
    <source>
        <dbReference type="EMBL" id="KAA8496688.1"/>
    </source>
</evidence>
<evidence type="ECO:0000256" key="7">
    <source>
        <dbReference type="SAM" id="Coils"/>
    </source>
</evidence>
<dbReference type="Proteomes" id="UP000324585">
    <property type="component" value="Unassembled WGS sequence"/>
</dbReference>
<comment type="caution">
    <text evidence="10">The sequence shown here is derived from an EMBL/GenBank/DDBJ whole genome shotgun (WGS) entry which is preliminary data.</text>
</comment>
<feature type="compositionally biased region" description="Acidic residues" evidence="8">
    <location>
        <begin position="351"/>
        <end position="371"/>
    </location>
</feature>
<dbReference type="InterPro" id="IPR019177">
    <property type="entry name" value="Golgin_subfamily_A_member_5"/>
</dbReference>
<evidence type="ECO:0000256" key="6">
    <source>
        <dbReference type="ARBA" id="ARBA00023136"/>
    </source>
</evidence>
<proteinExistence type="predicted"/>
<dbReference type="PANTHER" id="PTHR13815:SF7">
    <property type="entry name" value="GOLGIN SUBFAMILY A MEMBER 5"/>
    <property type="match status" value="1"/>
</dbReference>
<feature type="compositionally biased region" description="Basic and acidic residues" evidence="8">
    <location>
        <begin position="335"/>
        <end position="350"/>
    </location>
</feature>
<dbReference type="OrthoDB" id="248903at2759"/>
<feature type="compositionally biased region" description="Acidic residues" evidence="8">
    <location>
        <begin position="37"/>
        <end position="48"/>
    </location>
</feature>
<comment type="subcellular location">
    <subcellularLocation>
        <location evidence="1">Golgi apparatus membrane</location>
        <topology evidence="1">Single-pass membrane protein</topology>
    </subcellularLocation>
</comment>
<dbReference type="GO" id="GO:0007030">
    <property type="term" value="P:Golgi organization"/>
    <property type="evidence" value="ECO:0007669"/>
    <property type="project" value="InterPro"/>
</dbReference>
<feature type="coiled-coil region" evidence="7">
    <location>
        <begin position="629"/>
        <end position="670"/>
    </location>
</feature>
<dbReference type="PANTHER" id="PTHR13815">
    <property type="entry name" value="GOLGIN-84"/>
    <property type="match status" value="1"/>
</dbReference>
<dbReference type="Gene3D" id="1.10.287.1490">
    <property type="match status" value="1"/>
</dbReference>
<feature type="region of interest" description="Disordered" evidence="8">
    <location>
        <begin position="754"/>
        <end position="778"/>
    </location>
</feature>
<keyword evidence="5 7" id="KW-0175">Coiled coil</keyword>
<keyword evidence="6 9" id="KW-0472">Membrane</keyword>
<feature type="transmembrane region" description="Helical" evidence="9">
    <location>
        <begin position="814"/>
        <end position="833"/>
    </location>
</feature>
<dbReference type="OMA" id="DMGQKVE"/>
<accession>A0A5J4Z014</accession>
<feature type="region of interest" description="Disordered" evidence="8">
    <location>
        <begin position="33"/>
        <end position="372"/>
    </location>
</feature>
<keyword evidence="3 9" id="KW-1133">Transmembrane helix</keyword>
<gene>
    <name evidence="10" type="ORF">FVE85_0417</name>
</gene>
<keyword evidence="4" id="KW-0333">Golgi apparatus</keyword>
<feature type="compositionally biased region" description="Basic and acidic residues" evidence="8">
    <location>
        <begin position="250"/>
        <end position="275"/>
    </location>
</feature>
<evidence type="ECO:0000256" key="4">
    <source>
        <dbReference type="ARBA" id="ARBA00023034"/>
    </source>
</evidence>
<name>A0A5J4Z014_PORPP</name>
<feature type="compositionally biased region" description="Low complexity" evidence="8">
    <location>
        <begin position="104"/>
        <end position="124"/>
    </location>
</feature>
<protein>
    <submittedName>
        <fullName evidence="10">Golgin-84</fullName>
    </submittedName>
</protein>
<reference evidence="11" key="1">
    <citation type="journal article" date="2019" name="Nat. Commun.">
        <title>Expansion of phycobilisome linker gene families in mesophilic red algae.</title>
        <authorList>
            <person name="Lee J."/>
            <person name="Kim D."/>
            <person name="Bhattacharya D."/>
            <person name="Yoon H.S."/>
        </authorList>
    </citation>
    <scope>NUCLEOTIDE SEQUENCE [LARGE SCALE GENOMIC DNA]</scope>
    <source>
        <strain evidence="11">CCMP 1328</strain>
    </source>
</reference>
<evidence type="ECO:0000256" key="1">
    <source>
        <dbReference type="ARBA" id="ARBA00004194"/>
    </source>
</evidence>
<evidence type="ECO:0000256" key="3">
    <source>
        <dbReference type="ARBA" id="ARBA00022989"/>
    </source>
</evidence>
<keyword evidence="2 9" id="KW-0812">Transmembrane</keyword>
<dbReference type="EMBL" id="VRMN01000002">
    <property type="protein sequence ID" value="KAA8496688.1"/>
    <property type="molecule type" value="Genomic_DNA"/>
</dbReference>
<feature type="coiled-coil region" evidence="7">
    <location>
        <begin position="514"/>
        <end position="604"/>
    </location>
</feature>
<evidence type="ECO:0000313" key="11">
    <source>
        <dbReference type="Proteomes" id="UP000324585"/>
    </source>
</evidence>
<dbReference type="AlphaFoldDB" id="A0A5J4Z014"/>
<evidence type="ECO:0000256" key="2">
    <source>
        <dbReference type="ARBA" id="ARBA00022692"/>
    </source>
</evidence>
<sequence length="853" mass="94828">MAFFRNALKRAETFLETVDESVAQASRRLALDSSAFEVEEEFEDEEQRESEASAQGHAQLGMASAFDDADENVKAHLENTFSSARRGEEGGLFETQHTDQQPTPADSSASARDASSVPSSASSVKYQPKRSTRIPKAVRTAPQKTTTRGNSRKSSHALADSDTAPASTHGDDAEDQVGSSAAAGAESAAQNEGADMTSSSQTKNIHSVDEHTAAGDVVQTSLIDSPRLQKRSSSLSSSEAQIGTRSQTAQERENDQSHARAESGEDHVESEKQVIDDLDGETAFPRPREDAFPDGTSAEADPDRGESATSEAFWLEKQNEAVVEGADSPPDINEFDGHHQRALDSAREAYPDEEVEEEDQGDGDEESELGDDPVQMQFVEDLQRENMALRTELDSSESYLRKLRDEKHMLAKNLKSAKGIIEELELDRKSLMQDIRDLRDAVESEQNGASSVKSELMKEAEALRAQLKKVEREKDQTEQSMHAMTSELNSKVSFLESEKARLSQLLIDERARDLTDADDARRQANEARAALEAEMASHAATRHRTTVREEQLEMELVNAGDALAKAETRIEDERKLTLEAQQRLMVLESESLRLKRELRELSASNKNMDGVRLRHDEANRLLEENFETISKFEETAAALEKTLEEREQTIEELQQKVHDLEALRQQESSRRLAHRADPEGRDQVVEEMMAQLRRMTDSALRKQSQLELLRGENRALQHQLEQERQRSRNAQAMAASATRALNVSGTSVDLERGVAGPMGSAARNRATARPVDADPTIPRYKPPLHMPRWLASALRVVDRFSLQLMQVFRNEPSVRIVLILYFLALHLFVYIVLHVSNVASASTGSHSVFNPGA</sequence>
<evidence type="ECO:0000256" key="9">
    <source>
        <dbReference type="SAM" id="Phobius"/>
    </source>
</evidence>
<organism evidence="10 11">
    <name type="scientific">Porphyridium purpureum</name>
    <name type="common">Red alga</name>
    <name type="synonym">Porphyridium cruentum</name>
    <dbReference type="NCBI Taxonomy" id="35688"/>
    <lineage>
        <taxon>Eukaryota</taxon>
        <taxon>Rhodophyta</taxon>
        <taxon>Bangiophyceae</taxon>
        <taxon>Porphyridiales</taxon>
        <taxon>Porphyridiaceae</taxon>
        <taxon>Porphyridium</taxon>
    </lineage>
</organism>
<feature type="compositionally biased region" description="Low complexity" evidence="8">
    <location>
        <begin position="178"/>
        <end position="194"/>
    </location>
</feature>
<evidence type="ECO:0000256" key="5">
    <source>
        <dbReference type="ARBA" id="ARBA00023054"/>
    </source>
</evidence>
<feature type="compositionally biased region" description="Polar residues" evidence="8">
    <location>
        <begin position="196"/>
        <end position="205"/>
    </location>
</feature>